<dbReference type="AlphaFoldDB" id="A0A6A2ZWZ8"/>
<sequence length="538" mass="59175">MEAMRVSFLSSTPSLVSLASVPDPSLNSITTSIAANRSISRPRRPITALGTEPKGTKSEGPCQCLDITASLITTPLDRHSDDLNPASALTLKIRCGGGVQCSVSIVEGILVDEISPGKLHRNQKRLTVSSPISSTKGDRRSRHHDQSTRRPTSSKIRSPSFRLALPFVVEVNSKLRQKTSTNTSVFRSFASVPLLVHLTATTVEVLIPSGQSLGGIVEVILFWTDFCVWDAPRVLDSRPRPRHTLPRIRDSPDHSSARLDSSRSVRKRDPVITRLRTVEERSEVDARFSIDQLVIPYGPKVALSPYGTEGIPLRWGPTLRLGSTKMSTRRGRRPSRGRGRGTRFADPIYEMRIDPPPPIDNFTSSTPDGSAHGPNICLITPGAVRAAGVTPEVLIYQTMIANGVRTFGGPTGGAPTEAKVIATSNQNSSSSRPIPFCQFLKNSHHLPWRHWRCSNENTHPVSQITEIYDRHGHSFTSPYVPLDSPTFVHPKLDQWFVSTPINSWIASVEKNHPITSTSITATHIHRAWGFLPPENKES</sequence>
<feature type="compositionally biased region" description="Polar residues" evidence="1">
    <location>
        <begin position="125"/>
        <end position="135"/>
    </location>
</feature>
<reference evidence="2" key="1">
    <citation type="submission" date="2019-09" db="EMBL/GenBank/DDBJ databases">
        <title>Draft genome information of white flower Hibiscus syriacus.</title>
        <authorList>
            <person name="Kim Y.-M."/>
        </authorList>
    </citation>
    <scope>NUCLEOTIDE SEQUENCE [LARGE SCALE GENOMIC DNA]</scope>
    <source>
        <strain evidence="2">YM2019G1</strain>
    </source>
</reference>
<name>A0A6A2ZWZ8_HIBSY</name>
<accession>A0A6A2ZWZ8</accession>
<gene>
    <name evidence="2" type="ORF">F3Y22_tig00110716pilonHSYRG00245</name>
</gene>
<dbReference type="EMBL" id="VEPZ02001084">
    <property type="protein sequence ID" value="KAE8695415.1"/>
    <property type="molecule type" value="Genomic_DNA"/>
</dbReference>
<proteinExistence type="predicted"/>
<evidence type="ECO:0000256" key="1">
    <source>
        <dbReference type="SAM" id="MobiDB-lite"/>
    </source>
</evidence>
<feature type="compositionally biased region" description="Basic and acidic residues" evidence="1">
    <location>
        <begin position="247"/>
        <end position="265"/>
    </location>
</feature>
<evidence type="ECO:0000313" key="3">
    <source>
        <dbReference type="Proteomes" id="UP000436088"/>
    </source>
</evidence>
<protein>
    <submittedName>
        <fullName evidence="2">Uncharacterized protein</fullName>
    </submittedName>
</protein>
<feature type="region of interest" description="Disordered" evidence="1">
    <location>
        <begin position="239"/>
        <end position="265"/>
    </location>
</feature>
<keyword evidence="3" id="KW-1185">Reference proteome</keyword>
<comment type="caution">
    <text evidence="2">The sequence shown here is derived from an EMBL/GenBank/DDBJ whole genome shotgun (WGS) entry which is preliminary data.</text>
</comment>
<evidence type="ECO:0000313" key="2">
    <source>
        <dbReference type="EMBL" id="KAE8695415.1"/>
    </source>
</evidence>
<dbReference type="Proteomes" id="UP000436088">
    <property type="component" value="Unassembled WGS sequence"/>
</dbReference>
<organism evidence="2 3">
    <name type="scientific">Hibiscus syriacus</name>
    <name type="common">Rose of Sharon</name>
    <dbReference type="NCBI Taxonomy" id="106335"/>
    <lineage>
        <taxon>Eukaryota</taxon>
        <taxon>Viridiplantae</taxon>
        <taxon>Streptophyta</taxon>
        <taxon>Embryophyta</taxon>
        <taxon>Tracheophyta</taxon>
        <taxon>Spermatophyta</taxon>
        <taxon>Magnoliopsida</taxon>
        <taxon>eudicotyledons</taxon>
        <taxon>Gunneridae</taxon>
        <taxon>Pentapetalae</taxon>
        <taxon>rosids</taxon>
        <taxon>malvids</taxon>
        <taxon>Malvales</taxon>
        <taxon>Malvaceae</taxon>
        <taxon>Malvoideae</taxon>
        <taxon>Hibiscus</taxon>
    </lineage>
</organism>
<feature type="region of interest" description="Disordered" evidence="1">
    <location>
        <begin position="122"/>
        <end position="157"/>
    </location>
</feature>